<evidence type="ECO:0000313" key="5">
    <source>
        <dbReference type="Proteomes" id="UP001172457"/>
    </source>
</evidence>
<dbReference type="Pfam" id="PF02458">
    <property type="entry name" value="Transferase"/>
    <property type="match status" value="1"/>
</dbReference>
<evidence type="ECO:0000256" key="2">
    <source>
        <dbReference type="ARBA" id="ARBA00022679"/>
    </source>
</evidence>
<protein>
    <recommendedName>
        <fullName evidence="6">Transferase, Chloramphenicol acetyltransferase-like domain protein</fullName>
    </recommendedName>
</protein>
<dbReference type="EMBL" id="JARYMX010000003">
    <property type="protein sequence ID" value="KAJ9555421.1"/>
    <property type="molecule type" value="Genomic_DNA"/>
</dbReference>
<reference evidence="4" key="1">
    <citation type="submission" date="2023-03" db="EMBL/GenBank/DDBJ databases">
        <title>Chromosome-scale reference genome and RAD-based genetic map of yellow starthistle (Centaurea solstitialis) reveal putative structural variation and QTLs associated with invader traits.</title>
        <authorList>
            <person name="Reatini B."/>
            <person name="Cang F.A."/>
            <person name="Jiang Q."/>
            <person name="Mckibben M.T.W."/>
            <person name="Barker M.S."/>
            <person name="Rieseberg L.H."/>
            <person name="Dlugosch K.M."/>
        </authorList>
    </citation>
    <scope>NUCLEOTIDE SEQUENCE</scope>
    <source>
        <strain evidence="4">CAN-66</strain>
        <tissue evidence="4">Leaf</tissue>
    </source>
</reference>
<organism evidence="4 5">
    <name type="scientific">Centaurea solstitialis</name>
    <name type="common">yellow star-thistle</name>
    <dbReference type="NCBI Taxonomy" id="347529"/>
    <lineage>
        <taxon>Eukaryota</taxon>
        <taxon>Viridiplantae</taxon>
        <taxon>Streptophyta</taxon>
        <taxon>Embryophyta</taxon>
        <taxon>Tracheophyta</taxon>
        <taxon>Spermatophyta</taxon>
        <taxon>Magnoliopsida</taxon>
        <taxon>eudicotyledons</taxon>
        <taxon>Gunneridae</taxon>
        <taxon>Pentapetalae</taxon>
        <taxon>asterids</taxon>
        <taxon>campanulids</taxon>
        <taxon>Asterales</taxon>
        <taxon>Asteraceae</taxon>
        <taxon>Carduoideae</taxon>
        <taxon>Cardueae</taxon>
        <taxon>Centaureinae</taxon>
        <taxon>Centaurea</taxon>
    </lineage>
</organism>
<sequence length="450" mass="50247">MTMISSLIRLGRRQLHTIISRDIIKPSSPTPSHLRIHNLSLLDQIAAKTFMPIVAFYPNTDISGSSDVKTFDLKNSLSQTLTKYYPFAGRHAKMAPSYVDCNDDGAVFLEASVGSTLLDFLKRSQHEDLDQFFPYGRIWCNENRSGGHDLQSNDRVIPLAVQVSRLECGGVALAVSLSHKIADGSSLLHFLNDWAKMGRFCSSEQKQPFPVGPRFIPFQNINTNFDGISLAVSNDCITRSFTFPNSNINDLKNKVKSMTAGSGHPITNPTRVEVLTWLLFKRSVAAATKNNSGSFRPPSFGHMTNIRNKMIEPLPENTIGNFFTLMEILAMNEDETKPESFIGELKKQKMQFQGLQNLEDAFGHLPKTSLEEMQRKFDEAYSCTSLCRYPAYEINFGLGNPVKITTGGNIKKNCFVLMDAPNEDGIEALVCLEKQDMAIVQTDPELLELC</sequence>
<dbReference type="Gene3D" id="3.30.559.10">
    <property type="entry name" value="Chloramphenicol acetyltransferase-like domain"/>
    <property type="match status" value="2"/>
</dbReference>
<evidence type="ECO:0008006" key="6">
    <source>
        <dbReference type="Google" id="ProtNLM"/>
    </source>
</evidence>
<dbReference type="PANTHER" id="PTHR31623:SF118">
    <property type="entry name" value="BAHD ACYLTRANSFERASE"/>
    <property type="match status" value="1"/>
</dbReference>
<gene>
    <name evidence="4" type="ORF">OSB04_010035</name>
</gene>
<dbReference type="AlphaFoldDB" id="A0AA38TJY4"/>
<keyword evidence="5" id="KW-1185">Reference proteome</keyword>
<keyword evidence="2" id="KW-0808">Transferase</keyword>
<name>A0AA38TJY4_9ASTR</name>
<dbReference type="InterPro" id="IPR023213">
    <property type="entry name" value="CAT-like_dom_sf"/>
</dbReference>
<comment type="caution">
    <text evidence="4">The sequence shown here is derived from an EMBL/GenBank/DDBJ whole genome shotgun (WGS) entry which is preliminary data.</text>
</comment>
<dbReference type="PANTHER" id="PTHR31623">
    <property type="entry name" value="F21J9.9"/>
    <property type="match status" value="1"/>
</dbReference>
<evidence type="ECO:0000256" key="1">
    <source>
        <dbReference type="ARBA" id="ARBA00009861"/>
    </source>
</evidence>
<evidence type="ECO:0000256" key="3">
    <source>
        <dbReference type="ARBA" id="ARBA00023315"/>
    </source>
</evidence>
<keyword evidence="3" id="KW-0012">Acyltransferase</keyword>
<dbReference type="GO" id="GO:0016746">
    <property type="term" value="F:acyltransferase activity"/>
    <property type="evidence" value="ECO:0007669"/>
    <property type="project" value="UniProtKB-KW"/>
</dbReference>
<evidence type="ECO:0000313" key="4">
    <source>
        <dbReference type="EMBL" id="KAJ9555421.1"/>
    </source>
</evidence>
<dbReference type="Proteomes" id="UP001172457">
    <property type="component" value="Chromosome 3"/>
</dbReference>
<comment type="similarity">
    <text evidence="1">Belongs to the plant acyltransferase family.</text>
</comment>
<accession>A0AA38TJY4</accession>
<proteinExistence type="inferred from homology"/>